<dbReference type="AlphaFoldDB" id="A0A397P7G3"/>
<dbReference type="PANTHER" id="PTHR30629:SF2">
    <property type="entry name" value="PROPHAGE INTEGRASE INTS-RELATED"/>
    <property type="match status" value="1"/>
</dbReference>
<dbReference type="Gene3D" id="1.10.150.130">
    <property type="match status" value="1"/>
</dbReference>
<keyword evidence="3 5" id="KW-0238">DNA-binding</keyword>
<evidence type="ECO:0000259" key="7">
    <source>
        <dbReference type="PROSITE" id="PS51900"/>
    </source>
</evidence>
<keyword evidence="4" id="KW-0233">DNA recombination</keyword>
<comment type="caution">
    <text evidence="8">The sequence shown here is derived from an EMBL/GenBank/DDBJ whole genome shotgun (WGS) entry which is preliminary data.</text>
</comment>
<sequence length="410" mass="45497">MAVHKLTARKAAAAKPGIYHDGGGLRLVVATSGARKWVFRYTINGRRRDMGLGSFPDVELAEARQLATRARRQVKAGIDPIAARDAEKRAVPTFTSLAAEYIRAHRRSWRNPKHARQWVATLKTYARHKIGARSVDALGTDDILGVLRPIWLSKTETAKRLQGRIENVLDYGAAHGYRDAMNPARWRGHLDKLLPNPSRVKQTSHHPAMPYSDLPAFYRELEATPGLAYAALRFLILTACRTSEVLGARWDEVDFEAGVWTVPAERMKAVAGARREHRVPLSAPALALLESLPRVGNSPFVFPGARPGRPLSNMSLLQAMRRMGYGKDGPRGHYVPHGFRSAFRDWAGEVSSFPRDVCEMALAHTIDNKVEAAYRRGDLFEKRRKLMEAWAAHCAVPAGANVTPLARASA</sequence>
<dbReference type="RefSeq" id="WP_119062588.1">
    <property type="nucleotide sequence ID" value="NZ_QXDF01000005.1"/>
</dbReference>
<evidence type="ECO:0000256" key="3">
    <source>
        <dbReference type="ARBA" id="ARBA00023125"/>
    </source>
</evidence>
<dbReference type="SUPFAM" id="SSF56349">
    <property type="entry name" value="DNA breaking-rejoining enzymes"/>
    <property type="match status" value="1"/>
</dbReference>
<keyword evidence="2" id="KW-0229">DNA integration</keyword>
<dbReference type="PANTHER" id="PTHR30629">
    <property type="entry name" value="PROPHAGE INTEGRASE"/>
    <property type="match status" value="1"/>
</dbReference>
<dbReference type="InterPro" id="IPR053876">
    <property type="entry name" value="Phage_int_M"/>
</dbReference>
<dbReference type="PROSITE" id="PS51898">
    <property type="entry name" value="TYR_RECOMBINASE"/>
    <property type="match status" value="1"/>
</dbReference>
<evidence type="ECO:0000259" key="6">
    <source>
        <dbReference type="PROSITE" id="PS51898"/>
    </source>
</evidence>
<dbReference type="InterPro" id="IPR025166">
    <property type="entry name" value="Integrase_DNA_bind_dom"/>
</dbReference>
<dbReference type="CDD" id="cd00801">
    <property type="entry name" value="INT_P4_C"/>
    <property type="match status" value="1"/>
</dbReference>
<dbReference type="GO" id="GO:0003677">
    <property type="term" value="F:DNA binding"/>
    <property type="evidence" value="ECO:0007669"/>
    <property type="project" value="UniProtKB-UniRule"/>
</dbReference>
<keyword evidence="9" id="KW-1185">Reference proteome</keyword>
<dbReference type="InterPro" id="IPR002104">
    <property type="entry name" value="Integrase_catalytic"/>
</dbReference>
<dbReference type="Gene3D" id="1.10.443.10">
    <property type="entry name" value="Intergrase catalytic core"/>
    <property type="match status" value="1"/>
</dbReference>
<reference evidence="8 9" key="1">
    <citation type="submission" date="2018-08" db="EMBL/GenBank/DDBJ databases">
        <title>Genomic Encyclopedia of Archaeal and Bacterial Type Strains, Phase II (KMG-II): from individual species to whole genera.</title>
        <authorList>
            <person name="Goeker M."/>
        </authorList>
    </citation>
    <scope>NUCLEOTIDE SEQUENCE [LARGE SCALE GENOMIC DNA]</scope>
    <source>
        <strain evidence="8 9">DSM 5002</strain>
    </source>
</reference>
<dbReference type="OrthoDB" id="9795573at2"/>
<gene>
    <name evidence="8" type="ORF">BXY53_2767</name>
</gene>
<accession>A0A397P7G3</accession>
<evidence type="ECO:0000313" key="8">
    <source>
        <dbReference type="EMBL" id="RIA45480.1"/>
    </source>
</evidence>
<dbReference type="InterPro" id="IPR044068">
    <property type="entry name" value="CB"/>
</dbReference>
<dbReference type="InterPro" id="IPR038488">
    <property type="entry name" value="Integrase_DNA-bd_sf"/>
</dbReference>
<feature type="domain" description="Core-binding (CB)" evidence="7">
    <location>
        <begin position="92"/>
        <end position="173"/>
    </location>
</feature>
<dbReference type="Pfam" id="PF13356">
    <property type="entry name" value="Arm-DNA-bind_3"/>
    <property type="match status" value="1"/>
</dbReference>
<dbReference type="Gene3D" id="3.30.160.390">
    <property type="entry name" value="Integrase, DNA-binding domain"/>
    <property type="match status" value="1"/>
</dbReference>
<dbReference type="Pfam" id="PF00589">
    <property type="entry name" value="Phage_integrase"/>
    <property type="match status" value="1"/>
</dbReference>
<dbReference type="GO" id="GO:0006310">
    <property type="term" value="P:DNA recombination"/>
    <property type="evidence" value="ECO:0007669"/>
    <property type="project" value="UniProtKB-KW"/>
</dbReference>
<dbReference type="InterPro" id="IPR011010">
    <property type="entry name" value="DNA_brk_join_enz"/>
</dbReference>
<feature type="domain" description="Tyr recombinase" evidence="6">
    <location>
        <begin position="204"/>
        <end position="388"/>
    </location>
</feature>
<dbReference type="InterPro" id="IPR050808">
    <property type="entry name" value="Phage_Integrase"/>
</dbReference>
<dbReference type="PROSITE" id="PS51900">
    <property type="entry name" value="CB"/>
    <property type="match status" value="1"/>
</dbReference>
<dbReference type="Proteomes" id="UP000266273">
    <property type="component" value="Unassembled WGS sequence"/>
</dbReference>
<dbReference type="InterPro" id="IPR013762">
    <property type="entry name" value="Integrase-like_cat_sf"/>
</dbReference>
<organism evidence="8 9">
    <name type="scientific">Dichotomicrobium thermohalophilum</name>
    <dbReference type="NCBI Taxonomy" id="933063"/>
    <lineage>
        <taxon>Bacteria</taxon>
        <taxon>Pseudomonadati</taxon>
        <taxon>Pseudomonadota</taxon>
        <taxon>Alphaproteobacteria</taxon>
        <taxon>Hyphomicrobiales</taxon>
        <taxon>Hyphomicrobiaceae</taxon>
        <taxon>Dichotomicrobium</taxon>
    </lineage>
</organism>
<proteinExistence type="inferred from homology"/>
<protein>
    <submittedName>
        <fullName evidence="8">Integrase</fullName>
    </submittedName>
</protein>
<evidence type="ECO:0000256" key="2">
    <source>
        <dbReference type="ARBA" id="ARBA00022908"/>
    </source>
</evidence>
<comment type="similarity">
    <text evidence="1">Belongs to the 'phage' integrase family.</text>
</comment>
<evidence type="ECO:0000256" key="5">
    <source>
        <dbReference type="PROSITE-ProRule" id="PRU01248"/>
    </source>
</evidence>
<dbReference type="InterPro" id="IPR010998">
    <property type="entry name" value="Integrase_recombinase_N"/>
</dbReference>
<evidence type="ECO:0000313" key="9">
    <source>
        <dbReference type="Proteomes" id="UP000266273"/>
    </source>
</evidence>
<dbReference type="GO" id="GO:0015074">
    <property type="term" value="P:DNA integration"/>
    <property type="evidence" value="ECO:0007669"/>
    <property type="project" value="UniProtKB-KW"/>
</dbReference>
<dbReference type="Pfam" id="PF22022">
    <property type="entry name" value="Phage_int_M"/>
    <property type="match status" value="1"/>
</dbReference>
<name>A0A397P7G3_9HYPH</name>
<evidence type="ECO:0000256" key="4">
    <source>
        <dbReference type="ARBA" id="ARBA00023172"/>
    </source>
</evidence>
<dbReference type="EMBL" id="QXDF01000005">
    <property type="protein sequence ID" value="RIA45480.1"/>
    <property type="molecule type" value="Genomic_DNA"/>
</dbReference>
<evidence type="ECO:0000256" key="1">
    <source>
        <dbReference type="ARBA" id="ARBA00008857"/>
    </source>
</evidence>